<gene>
    <name evidence="1" type="ORF">Strain138_002893</name>
    <name evidence="2" type="ORF">Strain318_002891</name>
</gene>
<name>A0AA49JWY2_9BACT</name>
<organism evidence="1">
    <name type="scientific">Pseudogemmatithrix spongiicola</name>
    <dbReference type="NCBI Taxonomy" id="3062599"/>
    <lineage>
        <taxon>Bacteria</taxon>
        <taxon>Pseudomonadati</taxon>
        <taxon>Gemmatimonadota</taxon>
        <taxon>Gemmatimonadia</taxon>
        <taxon>Gemmatimonadales</taxon>
        <taxon>Gemmatimonadaceae</taxon>
        <taxon>Pseudogemmatithrix</taxon>
    </lineage>
</organism>
<sequence length="74" mass="7576">MRRLIVIASVLLVAACGGKSEEPAPTRTKEQQRAVDSTVGASALAGARGVQGAMKAADSAAARNRELDSLSKLP</sequence>
<evidence type="ECO:0000313" key="1">
    <source>
        <dbReference type="EMBL" id="WKW13569.1"/>
    </source>
</evidence>
<accession>A0AA49K2U5</accession>
<evidence type="ECO:0008006" key="4">
    <source>
        <dbReference type="Google" id="ProtNLM"/>
    </source>
</evidence>
<protein>
    <recommendedName>
        <fullName evidence="4">Lipoprotein</fullName>
    </recommendedName>
</protein>
<dbReference type="AlphaFoldDB" id="A0AA49JWY2"/>
<reference evidence="1" key="1">
    <citation type="submission" date="2023-07" db="EMBL/GenBank/DDBJ databases">
        <authorList>
            <person name="Haufschild T."/>
            <person name="Kallscheuer N."/>
            <person name="Hammer J."/>
            <person name="Kohn T."/>
            <person name="Kabuu M."/>
            <person name="Jogler M."/>
            <person name="Wohfarth N."/>
            <person name="Heuer A."/>
            <person name="Rohde M."/>
            <person name="van Teeseling M.C.F."/>
            <person name="Jogler C."/>
        </authorList>
    </citation>
    <scope>NUCLEOTIDE SEQUENCE</scope>
    <source>
        <strain evidence="1">Strain 138</strain>
        <strain evidence="2">Strain 318</strain>
    </source>
</reference>
<keyword evidence="3" id="KW-1185">Reference proteome</keyword>
<dbReference type="EMBL" id="CP130612">
    <property type="protein sequence ID" value="WKW13569.1"/>
    <property type="molecule type" value="Genomic_DNA"/>
</dbReference>
<evidence type="ECO:0000313" key="3">
    <source>
        <dbReference type="Proteomes" id="UP001229955"/>
    </source>
</evidence>
<evidence type="ECO:0000313" key="2">
    <source>
        <dbReference type="EMBL" id="WKW16475.1"/>
    </source>
</evidence>
<dbReference type="Proteomes" id="UP001229955">
    <property type="component" value="Chromosome"/>
</dbReference>
<dbReference type="EMBL" id="CP130613">
    <property type="protein sequence ID" value="WKW16475.1"/>
    <property type="molecule type" value="Genomic_DNA"/>
</dbReference>
<dbReference type="RefSeq" id="WP_367886407.1">
    <property type="nucleotide sequence ID" value="NZ_CP130612.1"/>
</dbReference>
<dbReference type="PROSITE" id="PS51257">
    <property type="entry name" value="PROKAR_LIPOPROTEIN"/>
    <property type="match status" value="1"/>
</dbReference>
<proteinExistence type="predicted"/>
<accession>A0AA49JWY2</accession>
<dbReference type="KEGG" id="pspc:Strain318_002891"/>